<evidence type="ECO:0000256" key="3">
    <source>
        <dbReference type="ARBA" id="ARBA00023125"/>
    </source>
</evidence>
<reference evidence="5 6" key="1">
    <citation type="submission" date="2015-12" db="EMBL/GenBank/DDBJ databases">
        <title>Haloferax profundi sp. nov. isolated from the Discovery deep brine-seawater interface in the Red Sea.</title>
        <authorList>
            <person name="Zhang G."/>
            <person name="Stingl U."/>
            <person name="Rashid M."/>
        </authorList>
    </citation>
    <scope>NUCLEOTIDE SEQUENCE [LARGE SCALE GENOMIC DNA]</scope>
    <source>
        <strain evidence="5 6">SB29</strain>
    </source>
</reference>
<accession>A0A0W1SQL8</accession>
<organism evidence="5 6">
    <name type="scientific">Haloferax profundi</name>
    <dbReference type="NCBI Taxonomy" id="1544718"/>
    <lineage>
        <taxon>Archaea</taxon>
        <taxon>Methanobacteriati</taxon>
        <taxon>Methanobacteriota</taxon>
        <taxon>Stenosarchaea group</taxon>
        <taxon>Halobacteria</taxon>
        <taxon>Halobacteriales</taxon>
        <taxon>Haloferacaceae</taxon>
        <taxon>Haloferax</taxon>
    </lineage>
</organism>
<comment type="caution">
    <text evidence="5">The sequence shown here is derived from an EMBL/GenBank/DDBJ whole genome shotgun (WGS) entry which is preliminary data.</text>
</comment>
<evidence type="ECO:0000256" key="1">
    <source>
        <dbReference type="ARBA" id="ARBA00010923"/>
    </source>
</evidence>
<dbReference type="AlphaFoldDB" id="A0A0W1SQL8"/>
<dbReference type="OrthoDB" id="307595at2157"/>
<dbReference type="PANTHER" id="PTHR30408">
    <property type="entry name" value="TYPE-1 RESTRICTION ENZYME ECOKI SPECIFICITY PROTEIN"/>
    <property type="match status" value="1"/>
</dbReference>
<sequence length="385" mass="43391">EETFEYIDIESVSQGTIDQSKTIPVEDAPSRAKQIINEGDTLVGKVRPYLQAFAPVDEEHDGKVCSTGFAVLSAKEAVSSSYITQAVLSKYFLDQMTNRMTGTSYPAVNKSDFQNVRLFAPPLSEQRRIAEILTTVDKQIQQTDKVIETAKELKRGLIQDLFEKGIDQSELTEVQVGPREYRLPKSWTVVQIGEAIDDNLITAHQDGNHGSQYPRKDEFVDEGVPYLSANMLSGGRVDFSEAKYLTPERASQLRIGFAEDGDVLLAHNATVGRCAILKTDTETTIIGTSLTYYRCNDELLHNNYLMAYFQSGLFQKQLEDVMGQSTRNQVPITRQRNLDLVLPPVDEQREIADILSSVDEKIREELRCRKKLQELKRGLMQDLLT</sequence>
<feature type="non-terminal residue" evidence="5">
    <location>
        <position position="1"/>
    </location>
</feature>
<dbReference type="InterPro" id="IPR000055">
    <property type="entry name" value="Restrct_endonuc_typeI_TRD"/>
</dbReference>
<evidence type="ECO:0000259" key="4">
    <source>
        <dbReference type="Pfam" id="PF01420"/>
    </source>
</evidence>
<name>A0A0W1SQL8_9EURY</name>
<evidence type="ECO:0000256" key="2">
    <source>
        <dbReference type="ARBA" id="ARBA00022747"/>
    </source>
</evidence>
<comment type="similarity">
    <text evidence="1">Belongs to the type-I restriction system S methylase family.</text>
</comment>
<dbReference type="GO" id="GO:0009307">
    <property type="term" value="P:DNA restriction-modification system"/>
    <property type="evidence" value="ECO:0007669"/>
    <property type="project" value="UniProtKB-KW"/>
</dbReference>
<dbReference type="InterPro" id="IPR052021">
    <property type="entry name" value="Type-I_RS_S_subunit"/>
</dbReference>
<dbReference type="Gene3D" id="3.90.220.20">
    <property type="entry name" value="DNA methylase specificity domains"/>
    <property type="match status" value="2"/>
</dbReference>
<dbReference type="GO" id="GO:0003677">
    <property type="term" value="F:DNA binding"/>
    <property type="evidence" value="ECO:0007669"/>
    <property type="project" value="UniProtKB-KW"/>
</dbReference>
<feature type="domain" description="Type I restriction modification DNA specificity" evidence="4">
    <location>
        <begin position="212"/>
        <end position="363"/>
    </location>
</feature>
<dbReference type="InterPro" id="IPR044946">
    <property type="entry name" value="Restrct_endonuc_typeI_TRD_sf"/>
</dbReference>
<feature type="non-terminal residue" evidence="5">
    <location>
        <position position="385"/>
    </location>
</feature>
<keyword evidence="2" id="KW-0680">Restriction system</keyword>
<keyword evidence="3" id="KW-0238">DNA-binding</keyword>
<keyword evidence="6" id="KW-1185">Reference proteome</keyword>
<dbReference type="EMBL" id="LOPV01000125">
    <property type="protein sequence ID" value="KTG28623.1"/>
    <property type="molecule type" value="Genomic_DNA"/>
</dbReference>
<dbReference type="SUPFAM" id="SSF116734">
    <property type="entry name" value="DNA methylase specificity domain"/>
    <property type="match status" value="2"/>
</dbReference>
<dbReference type="Pfam" id="PF01420">
    <property type="entry name" value="Methylase_S"/>
    <property type="match status" value="2"/>
</dbReference>
<proteinExistence type="inferred from homology"/>
<feature type="domain" description="Type I restriction modification DNA specificity" evidence="4">
    <location>
        <begin position="4"/>
        <end position="146"/>
    </location>
</feature>
<evidence type="ECO:0000313" key="5">
    <source>
        <dbReference type="EMBL" id="KTG28623.1"/>
    </source>
</evidence>
<gene>
    <name evidence="5" type="ORF">AUR66_11545</name>
</gene>
<protein>
    <recommendedName>
        <fullName evidence="4">Type I restriction modification DNA specificity domain-containing protein</fullName>
    </recommendedName>
</protein>
<dbReference type="Proteomes" id="UP000053157">
    <property type="component" value="Unassembled WGS sequence"/>
</dbReference>
<evidence type="ECO:0000313" key="6">
    <source>
        <dbReference type="Proteomes" id="UP000053157"/>
    </source>
</evidence>
<dbReference type="PANTHER" id="PTHR30408:SF12">
    <property type="entry name" value="TYPE I RESTRICTION ENZYME MJAVIII SPECIFICITY SUBUNIT"/>
    <property type="match status" value="1"/>
</dbReference>
<dbReference type="RefSeq" id="WP_058571682.1">
    <property type="nucleotide sequence ID" value="NZ_LOPV01000125.1"/>
</dbReference>